<dbReference type="PROSITE" id="PS50975">
    <property type="entry name" value="ATP_GRASP"/>
    <property type="match status" value="1"/>
</dbReference>
<dbReference type="Pfam" id="PF13380">
    <property type="entry name" value="CoA_binding_2"/>
    <property type="match status" value="1"/>
</dbReference>
<dbReference type="InterPro" id="IPR003781">
    <property type="entry name" value="CoA-bd"/>
</dbReference>
<dbReference type="EMBL" id="FNPR01000003">
    <property type="protein sequence ID" value="SDY74532.1"/>
    <property type="molecule type" value="Genomic_DNA"/>
</dbReference>
<dbReference type="InterPro" id="IPR032875">
    <property type="entry name" value="Succ_CoA_lig_flav_dom"/>
</dbReference>
<dbReference type="RefSeq" id="WP_089893102.1">
    <property type="nucleotide sequence ID" value="NZ_CANMFH010000007.1"/>
</dbReference>
<dbReference type="STRING" id="576131.SAMN05444486_103533"/>
<keyword evidence="2" id="KW-0067">ATP-binding</keyword>
<dbReference type="OrthoDB" id="9807426at2"/>
<dbReference type="InterPro" id="IPR013815">
    <property type="entry name" value="ATP_grasp_subdomain_1"/>
</dbReference>
<name>A0A1H3MCT1_9RHOB</name>
<dbReference type="Gene3D" id="3.30.470.20">
    <property type="entry name" value="ATP-grasp fold, B domain"/>
    <property type="match status" value="1"/>
</dbReference>
<dbReference type="GO" id="GO:0046872">
    <property type="term" value="F:metal ion binding"/>
    <property type="evidence" value="ECO:0007669"/>
    <property type="project" value="InterPro"/>
</dbReference>
<dbReference type="GO" id="GO:0005524">
    <property type="term" value="F:ATP binding"/>
    <property type="evidence" value="ECO:0007669"/>
    <property type="project" value="UniProtKB-UniRule"/>
</dbReference>
<dbReference type="Gene3D" id="3.30.1490.20">
    <property type="entry name" value="ATP-grasp fold, A domain"/>
    <property type="match status" value="1"/>
</dbReference>
<feature type="domain" description="ATP-grasp" evidence="3">
    <location>
        <begin position="477"/>
        <end position="673"/>
    </location>
</feature>
<keyword evidence="1" id="KW-0816">Tricarboxylic acid cycle</keyword>
<dbReference type="FunFam" id="3.40.50.261:FF:000021">
    <property type="entry name" value="Acetyl-CoA synthetase, putative"/>
    <property type="match status" value="1"/>
</dbReference>
<evidence type="ECO:0000313" key="5">
    <source>
        <dbReference type="Proteomes" id="UP000199026"/>
    </source>
</evidence>
<dbReference type="PANTHER" id="PTHR42793">
    <property type="entry name" value="COA BINDING DOMAIN CONTAINING PROTEIN"/>
    <property type="match status" value="1"/>
</dbReference>
<evidence type="ECO:0000259" key="3">
    <source>
        <dbReference type="PROSITE" id="PS50975"/>
    </source>
</evidence>
<dbReference type="Proteomes" id="UP000199026">
    <property type="component" value="Unassembled WGS sequence"/>
</dbReference>
<dbReference type="PANTHER" id="PTHR42793:SF4">
    <property type="entry name" value="BLL6376 PROTEIN"/>
    <property type="match status" value="1"/>
</dbReference>
<dbReference type="GO" id="GO:0006099">
    <property type="term" value="P:tricarboxylic acid cycle"/>
    <property type="evidence" value="ECO:0007669"/>
    <property type="project" value="UniProtKB-KW"/>
</dbReference>
<accession>A0A1H3MCT1</accession>
<keyword evidence="2" id="KW-0547">Nucleotide-binding</keyword>
<dbReference type="SUPFAM" id="SSF52210">
    <property type="entry name" value="Succinyl-CoA synthetase domains"/>
    <property type="match status" value="2"/>
</dbReference>
<organism evidence="4 5">
    <name type="scientific">Lentibacter algarum</name>
    <dbReference type="NCBI Taxonomy" id="576131"/>
    <lineage>
        <taxon>Bacteria</taxon>
        <taxon>Pseudomonadati</taxon>
        <taxon>Pseudomonadota</taxon>
        <taxon>Alphaproteobacteria</taxon>
        <taxon>Rhodobacterales</taxon>
        <taxon>Roseobacteraceae</taxon>
        <taxon>Lentibacter</taxon>
    </lineage>
</organism>
<dbReference type="SUPFAM" id="SSF51735">
    <property type="entry name" value="NAD(P)-binding Rossmann-fold domains"/>
    <property type="match status" value="1"/>
</dbReference>
<dbReference type="Pfam" id="PF13549">
    <property type="entry name" value="ATP-grasp_5"/>
    <property type="match status" value="1"/>
</dbReference>
<dbReference type="Gene3D" id="3.40.50.261">
    <property type="entry name" value="Succinyl-CoA synthetase domains"/>
    <property type="match status" value="2"/>
</dbReference>
<keyword evidence="5" id="KW-1185">Reference proteome</keyword>
<protein>
    <submittedName>
        <fullName evidence="4">Acetyl-CoA synthetase</fullName>
    </submittedName>
</protein>
<dbReference type="InterPro" id="IPR016102">
    <property type="entry name" value="Succinyl-CoA_synth-like"/>
</dbReference>
<gene>
    <name evidence="4" type="ORF">SAMN05444486_103533</name>
</gene>
<dbReference type="SMART" id="SM00881">
    <property type="entry name" value="CoA_binding"/>
    <property type="match status" value="1"/>
</dbReference>
<evidence type="ECO:0000256" key="1">
    <source>
        <dbReference type="ARBA" id="ARBA00022532"/>
    </source>
</evidence>
<evidence type="ECO:0000313" key="4">
    <source>
        <dbReference type="EMBL" id="SDY74532.1"/>
    </source>
</evidence>
<sequence length="674" mass="69952">MRRDLLRLLNPRAIAVIGGGAWCASIIKAAKMIGYDGEIFPVHPEGKMIAGRQAVRSLTEWSGPIDAAFIGVNRKATIDVVRELRALKAGGAVCFASGFSEAGAELSDGADLQAELVEAAGDMPILGPNCYGFINALEGAAIWPDQHGCSRVERGVAILAQSSNIAINLTMQKRALPISYVVACGNMAQTSQAEIAMALLDDPRVTAIGLHIEGFGDTAEWHALALKAEGKGIPLLALKVGKSEHAQAATVSHTASLAGSHAGANALLARLGIPRVPDIPSFLETLKLLHTVGRLDRASLATVSCSGGEASLAADTAHGRALSFPPLSEPQRKALFEALGPKVALANPLDYHTYIWRDTARMTETFAALAGPDTGITLAIVDYPHTDATDWACATDAILGAAQQTGRPYGVVATLPELLPLDVAARFMAAGVVPFMGLTEAITAVEAAALPAAVTPQPPLPGGALGLAETLSEHASKTELSNVGVPVPASLRLTSLEGLAAHLAKLRFPLALKAEGMAHKSDAGGVALGLMCAEEVQTAAEAMGGVSWLVEEMATGAVAELLVGVTRDEAHGLLLTLGAGGVLTELLQDTVSMLLPVTAHDIKQALTKLKCAPLLTGYRGKPAANIDAIVETILSVQDYVIAHAPHIGEVEINPLLCTPTRAVAVDALIRKARP</sequence>
<proteinExistence type="predicted"/>
<reference evidence="4 5" key="1">
    <citation type="submission" date="2016-10" db="EMBL/GenBank/DDBJ databases">
        <authorList>
            <person name="de Groot N.N."/>
        </authorList>
    </citation>
    <scope>NUCLEOTIDE SEQUENCE [LARGE SCALE GENOMIC DNA]</scope>
    <source>
        <strain evidence="4 5">DSM 24677</strain>
    </source>
</reference>
<evidence type="ECO:0000256" key="2">
    <source>
        <dbReference type="PROSITE-ProRule" id="PRU00409"/>
    </source>
</evidence>
<dbReference type="InterPro" id="IPR011761">
    <property type="entry name" value="ATP-grasp"/>
</dbReference>
<dbReference type="Gene3D" id="3.40.50.720">
    <property type="entry name" value="NAD(P)-binding Rossmann-like Domain"/>
    <property type="match status" value="1"/>
</dbReference>
<dbReference type="AlphaFoldDB" id="A0A1H3MCT1"/>
<dbReference type="InterPro" id="IPR036291">
    <property type="entry name" value="NAD(P)-bd_dom_sf"/>
</dbReference>
<dbReference type="GeneID" id="78125476"/>
<dbReference type="Pfam" id="PF13607">
    <property type="entry name" value="Succ_CoA_lig"/>
    <property type="match status" value="1"/>
</dbReference>
<dbReference type="SUPFAM" id="SSF56059">
    <property type="entry name" value="Glutathione synthetase ATP-binding domain-like"/>
    <property type="match status" value="1"/>
</dbReference>